<dbReference type="Proteomes" id="UP001152795">
    <property type="component" value="Unassembled WGS sequence"/>
</dbReference>
<evidence type="ECO:0000313" key="1">
    <source>
        <dbReference type="EMBL" id="CAB4037268.1"/>
    </source>
</evidence>
<evidence type="ECO:0000313" key="2">
    <source>
        <dbReference type="Proteomes" id="UP001152795"/>
    </source>
</evidence>
<accession>A0A6S7K1G5</accession>
<organism evidence="1 2">
    <name type="scientific">Paramuricea clavata</name>
    <name type="common">Red gorgonian</name>
    <name type="synonym">Violescent sea-whip</name>
    <dbReference type="NCBI Taxonomy" id="317549"/>
    <lineage>
        <taxon>Eukaryota</taxon>
        <taxon>Metazoa</taxon>
        <taxon>Cnidaria</taxon>
        <taxon>Anthozoa</taxon>
        <taxon>Octocorallia</taxon>
        <taxon>Malacalcyonacea</taxon>
        <taxon>Plexauridae</taxon>
        <taxon>Paramuricea</taxon>
    </lineage>
</organism>
<dbReference type="OrthoDB" id="10203048at2759"/>
<comment type="caution">
    <text evidence="1">The sequence shown here is derived from an EMBL/GenBank/DDBJ whole genome shotgun (WGS) entry which is preliminary data.</text>
</comment>
<sequence>MWNNAVSLNDREYKRLKLKAGELNSPYTYATTKSRINDHQTGIKEIDNSANVQPSSIYESKSRRQLDMTSQEVEFLTPVQRLFRKRDADIKNTRDNVQEKKAELQCLDDAIARAKRQNCGNRMMCGNCHLRTGHTRRNCTFDSCNSARSCGDIDKHCDEKARLETHLKSTIDVQHSSKKTHEKLEESFAARIEQDIIDTNPNLYIQNGIKNWSLIHKHVAVLENLCQGKLPRRNEIPQLLKTGLNKCTKNLEKRSIHDNPRKEILIDHGIKFPKRSKLTDGSSPSSFSSKQEQEDFVLAIELQNALNQSSKIEETNPVTTQPAATQHLFPSVNQQIHVLVPCDGTKQLSNWNQENFDSAINNHTITTAAGIINHENRGTINMRQTAHVTPISSNRTYPPLAPAANCLDILAHAALSETISPGCEEDEYYSDA</sequence>
<keyword evidence="2" id="KW-1185">Reference proteome</keyword>
<name>A0A6S7K1G5_PARCT</name>
<protein>
    <submittedName>
        <fullName evidence="1">Uncharacterized protein</fullName>
    </submittedName>
</protein>
<proteinExistence type="predicted"/>
<gene>
    <name evidence="1" type="ORF">PACLA_8A005662</name>
</gene>
<reference evidence="1" key="1">
    <citation type="submission" date="2020-04" db="EMBL/GenBank/DDBJ databases">
        <authorList>
            <person name="Alioto T."/>
            <person name="Alioto T."/>
            <person name="Gomez Garrido J."/>
        </authorList>
    </citation>
    <scope>NUCLEOTIDE SEQUENCE</scope>
    <source>
        <strain evidence="1">A484AB</strain>
    </source>
</reference>
<dbReference type="AlphaFoldDB" id="A0A6S7K1G5"/>
<dbReference type="EMBL" id="CACRXK020022897">
    <property type="protein sequence ID" value="CAB4037268.1"/>
    <property type="molecule type" value="Genomic_DNA"/>
</dbReference>